<evidence type="ECO:0000259" key="8">
    <source>
        <dbReference type="Pfam" id="PF24986"/>
    </source>
</evidence>
<sequence length="187" mass="21188">MNRKPSSSPRSKKQTAGSPVEGEPVFVAVGFLRRPHGIHGEMLMDVLTDFPERMKPHRQLFLGDSHEPVRIEKVRWADQSMLIKFEGMDDAEALGRFRNTVVYVLADQLPPLPEGQYYHHQLLGLRVVSDEGQFLGVLEQILETGANDVYLVHTPEDKEILLPAIEEVILSVNLEDGEMVVHLQEWA</sequence>
<dbReference type="Gene3D" id="2.40.30.60">
    <property type="entry name" value="RimM"/>
    <property type="match status" value="1"/>
</dbReference>
<keyword evidence="4 5" id="KW-0143">Chaperone</keyword>
<dbReference type="EMBL" id="AP012029">
    <property type="protein sequence ID" value="BAJ63628.1"/>
    <property type="molecule type" value="Genomic_DNA"/>
</dbReference>
<gene>
    <name evidence="5 9" type="primary">rimM</name>
    <name evidence="9" type="ordered locus">ANT_16020</name>
</gene>
<dbReference type="OrthoDB" id="9810331at2"/>
<evidence type="ECO:0000256" key="4">
    <source>
        <dbReference type="ARBA" id="ARBA00023186"/>
    </source>
</evidence>
<evidence type="ECO:0000256" key="5">
    <source>
        <dbReference type="HAMAP-Rule" id="MF_00014"/>
    </source>
</evidence>
<dbReference type="InterPro" id="IPR011961">
    <property type="entry name" value="RimM"/>
</dbReference>
<evidence type="ECO:0000313" key="9">
    <source>
        <dbReference type="EMBL" id="BAJ63628.1"/>
    </source>
</evidence>
<comment type="domain">
    <text evidence="5">The PRC barrel domain binds ribosomal protein uS19.</text>
</comment>
<evidence type="ECO:0000256" key="6">
    <source>
        <dbReference type="SAM" id="MobiDB-lite"/>
    </source>
</evidence>
<dbReference type="InterPro" id="IPR002676">
    <property type="entry name" value="RimM_N"/>
</dbReference>
<reference evidence="9 10" key="1">
    <citation type="submission" date="2010-12" db="EMBL/GenBank/DDBJ databases">
        <title>Whole genome sequence of Anaerolinea thermophila UNI-1.</title>
        <authorList>
            <person name="Narita-Yamada S."/>
            <person name="Kishi E."/>
            <person name="Watanabe Y."/>
            <person name="Takasaki K."/>
            <person name="Ankai A."/>
            <person name="Oguchi A."/>
            <person name="Fukui S."/>
            <person name="Takahashi M."/>
            <person name="Yashiro I."/>
            <person name="Hosoyama A."/>
            <person name="Sekiguchi Y."/>
            <person name="Hanada S."/>
            <person name="Fujita N."/>
        </authorList>
    </citation>
    <scope>NUCLEOTIDE SEQUENCE [LARGE SCALE GENOMIC DNA]</scope>
    <source>
        <strain evidence="10">DSM 14523 / JCM 11388 / NBRC 100420 / UNI-1</strain>
    </source>
</reference>
<comment type="similarity">
    <text evidence="5">Belongs to the RimM family.</text>
</comment>
<keyword evidence="2 5" id="KW-0690">Ribosome biogenesis</keyword>
<comment type="subcellular location">
    <subcellularLocation>
        <location evidence="5">Cytoplasm</location>
    </subcellularLocation>
</comment>
<dbReference type="InterPro" id="IPR009000">
    <property type="entry name" value="Transl_B-barrel_sf"/>
</dbReference>
<dbReference type="PANTHER" id="PTHR33692">
    <property type="entry name" value="RIBOSOME MATURATION FACTOR RIMM"/>
    <property type="match status" value="1"/>
</dbReference>
<dbReference type="Pfam" id="PF24986">
    <property type="entry name" value="PRC_RimM"/>
    <property type="match status" value="1"/>
</dbReference>
<dbReference type="PANTHER" id="PTHR33692:SF1">
    <property type="entry name" value="RIBOSOME MATURATION FACTOR RIMM"/>
    <property type="match status" value="1"/>
</dbReference>
<comment type="function">
    <text evidence="5">An accessory protein needed during the final step in the assembly of 30S ribosomal subunit, possibly for assembly of the head region. Essential for efficient processing of 16S rRNA. May be needed both before and after RbfA during the maturation of 16S rRNA. It has affinity for free ribosomal 30S subunits but not for 70S ribosomes.</text>
</comment>
<dbReference type="eggNOG" id="COG0806">
    <property type="taxonomic scope" value="Bacteria"/>
</dbReference>
<dbReference type="STRING" id="926569.ANT_16020"/>
<dbReference type="AlphaFoldDB" id="E8N5B4"/>
<dbReference type="InParanoid" id="E8N5B4"/>
<evidence type="ECO:0000259" key="7">
    <source>
        <dbReference type="Pfam" id="PF01782"/>
    </source>
</evidence>
<dbReference type="GO" id="GO:0005840">
    <property type="term" value="C:ribosome"/>
    <property type="evidence" value="ECO:0007669"/>
    <property type="project" value="InterPro"/>
</dbReference>
<dbReference type="Pfam" id="PF01782">
    <property type="entry name" value="RimM"/>
    <property type="match status" value="1"/>
</dbReference>
<keyword evidence="10" id="KW-1185">Reference proteome</keyword>
<keyword evidence="1 5" id="KW-0963">Cytoplasm</keyword>
<dbReference type="SUPFAM" id="SSF50346">
    <property type="entry name" value="PRC-barrel domain"/>
    <property type="match status" value="1"/>
</dbReference>
<evidence type="ECO:0000313" key="10">
    <source>
        <dbReference type="Proteomes" id="UP000008922"/>
    </source>
</evidence>
<organism evidence="9 10">
    <name type="scientific">Anaerolinea thermophila (strain DSM 14523 / JCM 11388 / NBRC 100420 / UNI-1)</name>
    <dbReference type="NCBI Taxonomy" id="926569"/>
    <lineage>
        <taxon>Bacteria</taxon>
        <taxon>Bacillati</taxon>
        <taxon>Chloroflexota</taxon>
        <taxon>Anaerolineae</taxon>
        <taxon>Anaerolineales</taxon>
        <taxon>Anaerolineaceae</taxon>
        <taxon>Anaerolinea</taxon>
    </lineage>
</organism>
<accession>E8N5B4</accession>
<dbReference type="Proteomes" id="UP000008922">
    <property type="component" value="Chromosome"/>
</dbReference>
<dbReference type="RefSeq" id="WP_013560008.1">
    <property type="nucleotide sequence ID" value="NC_014960.1"/>
</dbReference>
<dbReference type="InterPro" id="IPR011033">
    <property type="entry name" value="PRC_barrel-like_sf"/>
</dbReference>
<dbReference type="GO" id="GO:0042274">
    <property type="term" value="P:ribosomal small subunit biogenesis"/>
    <property type="evidence" value="ECO:0007669"/>
    <property type="project" value="UniProtKB-UniRule"/>
</dbReference>
<protein>
    <recommendedName>
        <fullName evidence="5">Ribosome maturation factor RimM</fullName>
    </recommendedName>
</protein>
<evidence type="ECO:0000256" key="1">
    <source>
        <dbReference type="ARBA" id="ARBA00022490"/>
    </source>
</evidence>
<dbReference type="HAMAP" id="MF_00014">
    <property type="entry name" value="Ribosome_mat_RimM"/>
    <property type="match status" value="1"/>
</dbReference>
<evidence type="ECO:0000256" key="3">
    <source>
        <dbReference type="ARBA" id="ARBA00022552"/>
    </source>
</evidence>
<dbReference type="SUPFAM" id="SSF50447">
    <property type="entry name" value="Translation proteins"/>
    <property type="match status" value="1"/>
</dbReference>
<feature type="domain" description="Ribosome maturation factor RimM PRC barrel" evidence="8">
    <location>
        <begin position="119"/>
        <end position="184"/>
    </location>
</feature>
<dbReference type="Gene3D" id="2.30.30.240">
    <property type="entry name" value="PRC-barrel domain"/>
    <property type="match status" value="1"/>
</dbReference>
<dbReference type="InterPro" id="IPR036976">
    <property type="entry name" value="RimM_N_sf"/>
</dbReference>
<feature type="domain" description="RimM N-terminal" evidence="7">
    <location>
        <begin position="29"/>
        <end position="107"/>
    </location>
</feature>
<dbReference type="GO" id="GO:0006364">
    <property type="term" value="P:rRNA processing"/>
    <property type="evidence" value="ECO:0007669"/>
    <property type="project" value="UniProtKB-UniRule"/>
</dbReference>
<name>E8N5B4_ANATU</name>
<dbReference type="NCBIfam" id="TIGR02273">
    <property type="entry name" value="16S_RimM"/>
    <property type="match status" value="1"/>
</dbReference>
<feature type="region of interest" description="Disordered" evidence="6">
    <location>
        <begin position="1"/>
        <end position="20"/>
    </location>
</feature>
<dbReference type="GO" id="GO:0043022">
    <property type="term" value="F:ribosome binding"/>
    <property type="evidence" value="ECO:0007669"/>
    <property type="project" value="InterPro"/>
</dbReference>
<dbReference type="KEGG" id="atm:ANT_16020"/>
<proteinExistence type="inferred from homology"/>
<keyword evidence="3 5" id="KW-0698">rRNA processing</keyword>
<dbReference type="InterPro" id="IPR056792">
    <property type="entry name" value="PRC_RimM"/>
</dbReference>
<dbReference type="HOGENOM" id="CLU_077636_3_1_0"/>
<comment type="subunit">
    <text evidence="5">Binds ribosomal protein uS19.</text>
</comment>
<dbReference type="FunCoup" id="E8N5B4">
    <property type="interactions" value="329"/>
</dbReference>
<dbReference type="GO" id="GO:0005737">
    <property type="term" value="C:cytoplasm"/>
    <property type="evidence" value="ECO:0007669"/>
    <property type="project" value="UniProtKB-SubCell"/>
</dbReference>
<evidence type="ECO:0000256" key="2">
    <source>
        <dbReference type="ARBA" id="ARBA00022517"/>
    </source>
</evidence>